<dbReference type="AlphaFoldDB" id="A0A2N9AMN6"/>
<keyword evidence="1" id="KW-0812">Transmembrane</keyword>
<name>A0A2N9AMN6_METEX</name>
<reference evidence="3" key="1">
    <citation type="submission" date="2017-10" db="EMBL/GenBank/DDBJ databases">
        <authorList>
            <person name="Regsiter A."/>
            <person name="William W."/>
        </authorList>
    </citation>
    <scope>NUCLEOTIDE SEQUENCE [LARGE SCALE GENOMIC DNA]</scope>
</reference>
<dbReference type="EMBL" id="LT962688">
    <property type="protein sequence ID" value="SOR28608.1"/>
    <property type="molecule type" value="Genomic_DNA"/>
</dbReference>
<evidence type="ECO:0000313" key="2">
    <source>
        <dbReference type="EMBL" id="SOR28608.1"/>
    </source>
</evidence>
<sequence>MALVLRSTFVTTVRRARVPMMRAPSDDAGTRLVMDAARYRSIGSLQALALAVAASAVTPALLWLAL</sequence>
<gene>
    <name evidence="2" type="ORF">TK0001_2006</name>
</gene>
<dbReference type="Proteomes" id="UP000233769">
    <property type="component" value="Chromosome tk0001"/>
</dbReference>
<feature type="transmembrane region" description="Helical" evidence="1">
    <location>
        <begin position="39"/>
        <end position="65"/>
    </location>
</feature>
<keyword evidence="1" id="KW-0472">Membrane</keyword>
<evidence type="ECO:0000313" key="3">
    <source>
        <dbReference type="Proteomes" id="UP000233769"/>
    </source>
</evidence>
<proteinExistence type="predicted"/>
<keyword evidence="1" id="KW-1133">Transmembrane helix</keyword>
<organism evidence="2 3">
    <name type="scientific">Methylorubrum extorquens</name>
    <name type="common">Methylobacterium dichloromethanicum</name>
    <name type="synonym">Methylobacterium extorquens</name>
    <dbReference type="NCBI Taxonomy" id="408"/>
    <lineage>
        <taxon>Bacteria</taxon>
        <taxon>Pseudomonadati</taxon>
        <taxon>Pseudomonadota</taxon>
        <taxon>Alphaproteobacteria</taxon>
        <taxon>Hyphomicrobiales</taxon>
        <taxon>Methylobacteriaceae</taxon>
        <taxon>Methylorubrum</taxon>
    </lineage>
</organism>
<evidence type="ECO:0000256" key="1">
    <source>
        <dbReference type="SAM" id="Phobius"/>
    </source>
</evidence>
<protein>
    <submittedName>
        <fullName evidence="2">Uncharacterized protein</fullName>
    </submittedName>
</protein>
<dbReference type="GeneID" id="72991309"/>
<accession>A0A2N9AMN6</accession>
<dbReference type="RefSeq" id="WP_012753388.1">
    <property type="nucleotide sequence ID" value="NZ_CP110131.1"/>
</dbReference>